<dbReference type="OrthoDB" id="1735038at2759"/>
<reference evidence="1 2" key="1">
    <citation type="journal article" date="2013" name="PLoS Genet.">
        <title>Comparative genome structure, secondary metabolite, and effector coding capacity across Cochliobolus pathogens.</title>
        <authorList>
            <person name="Condon B.J."/>
            <person name="Leng Y."/>
            <person name="Wu D."/>
            <person name="Bushley K.E."/>
            <person name="Ohm R.A."/>
            <person name="Otillar R."/>
            <person name="Martin J."/>
            <person name="Schackwitz W."/>
            <person name="Grimwood J."/>
            <person name="MohdZainudin N."/>
            <person name="Xue C."/>
            <person name="Wang R."/>
            <person name="Manning V.A."/>
            <person name="Dhillon B."/>
            <person name="Tu Z.J."/>
            <person name="Steffenson B.J."/>
            <person name="Salamov A."/>
            <person name="Sun H."/>
            <person name="Lowry S."/>
            <person name="LaButti K."/>
            <person name="Han J."/>
            <person name="Copeland A."/>
            <person name="Lindquist E."/>
            <person name="Barry K."/>
            <person name="Schmutz J."/>
            <person name="Baker S.E."/>
            <person name="Ciuffetti L.M."/>
            <person name="Grigoriev I.V."/>
            <person name="Zhong S."/>
            <person name="Turgeon B.G."/>
        </authorList>
    </citation>
    <scope>NUCLEOTIDE SEQUENCE [LARGE SCALE GENOMIC DNA]</scope>
    <source>
        <strain evidence="1 2">ATCC 44560</strain>
    </source>
</reference>
<dbReference type="EMBL" id="KI964191">
    <property type="protein sequence ID" value="EUC40164.1"/>
    <property type="molecule type" value="Genomic_DNA"/>
</dbReference>
<proteinExistence type="predicted"/>
<dbReference type="HOGENOM" id="CLU_2222771_0_0_1"/>
<organism evidence="1 2">
    <name type="scientific">Bipolaris oryzae ATCC 44560</name>
    <dbReference type="NCBI Taxonomy" id="930090"/>
    <lineage>
        <taxon>Eukaryota</taxon>
        <taxon>Fungi</taxon>
        <taxon>Dikarya</taxon>
        <taxon>Ascomycota</taxon>
        <taxon>Pezizomycotina</taxon>
        <taxon>Dothideomycetes</taxon>
        <taxon>Pleosporomycetidae</taxon>
        <taxon>Pleosporales</taxon>
        <taxon>Pleosporineae</taxon>
        <taxon>Pleosporaceae</taxon>
        <taxon>Bipolaris</taxon>
    </lineage>
</organism>
<gene>
    <name evidence="1" type="ORF">COCMIDRAFT_30853</name>
</gene>
<name>W6YXB3_COCMI</name>
<dbReference type="AlphaFoldDB" id="W6YXB3"/>
<dbReference type="KEGG" id="bor:COCMIDRAFT_30853"/>
<dbReference type="Proteomes" id="UP000054032">
    <property type="component" value="Unassembled WGS sequence"/>
</dbReference>
<evidence type="ECO:0000313" key="2">
    <source>
        <dbReference type="Proteomes" id="UP000054032"/>
    </source>
</evidence>
<protein>
    <submittedName>
        <fullName evidence="1">Uncharacterized protein</fullName>
    </submittedName>
</protein>
<accession>W6YXB3</accession>
<dbReference type="RefSeq" id="XP_007693320.1">
    <property type="nucleotide sequence ID" value="XM_007695130.1"/>
</dbReference>
<dbReference type="Gene3D" id="3.40.50.1820">
    <property type="entry name" value="alpha/beta hydrolase"/>
    <property type="match status" value="1"/>
</dbReference>
<keyword evidence="2" id="KW-1185">Reference proteome</keyword>
<evidence type="ECO:0000313" key="1">
    <source>
        <dbReference type="EMBL" id="EUC40164.1"/>
    </source>
</evidence>
<dbReference type="InterPro" id="IPR029058">
    <property type="entry name" value="AB_hydrolase_fold"/>
</dbReference>
<dbReference type="GeneID" id="19121758"/>
<sequence>MVFTPNARSSYNLTHEYKYGSGSGSTSERHLVFDLANSLPNLRYSNEIDNSSMQLKFDQAMRDTVIFAKNVKLPFTTNNTASDAPWVLTGGSYNGPRPCHHFSKFL</sequence>